<evidence type="ECO:0000313" key="2">
    <source>
        <dbReference type="EMBL" id="CAK70006.1"/>
    </source>
</evidence>
<name>A0CGT9_PARTE</name>
<dbReference type="InterPro" id="IPR003409">
    <property type="entry name" value="MORN"/>
</dbReference>
<dbReference type="GeneID" id="5023188"/>
<dbReference type="KEGG" id="ptm:GSPATT00007446001"/>
<dbReference type="eggNOG" id="KOG0229">
    <property type="taxonomic scope" value="Eukaryota"/>
</dbReference>
<organism evidence="2 3">
    <name type="scientific">Paramecium tetraurelia</name>
    <dbReference type="NCBI Taxonomy" id="5888"/>
    <lineage>
        <taxon>Eukaryota</taxon>
        <taxon>Sar</taxon>
        <taxon>Alveolata</taxon>
        <taxon>Ciliophora</taxon>
        <taxon>Intramacronucleata</taxon>
        <taxon>Oligohymenophorea</taxon>
        <taxon>Peniculida</taxon>
        <taxon>Parameciidae</taxon>
        <taxon>Paramecium</taxon>
    </lineage>
</organism>
<dbReference type="InParanoid" id="A0CGT9"/>
<gene>
    <name evidence="2" type="ORF">GSPATT00007446001</name>
</gene>
<evidence type="ECO:0000313" key="3">
    <source>
        <dbReference type="Proteomes" id="UP000000600"/>
    </source>
</evidence>
<proteinExistence type="predicted"/>
<dbReference type="SUPFAM" id="SSF82185">
    <property type="entry name" value="Histone H3 K4-specific methyltransferase SET7/9 N-terminal domain"/>
    <property type="match status" value="1"/>
</dbReference>
<evidence type="ECO:0008006" key="4">
    <source>
        <dbReference type="Google" id="ProtNLM"/>
    </source>
</evidence>
<dbReference type="Gene3D" id="2.20.110.10">
    <property type="entry name" value="Histone H3 K4-specific methyltransferase SET7/9 N-terminal domain"/>
    <property type="match status" value="4"/>
</dbReference>
<dbReference type="OMA" id="QGDWIGN"/>
<evidence type="ECO:0000256" key="1">
    <source>
        <dbReference type="ARBA" id="ARBA00022737"/>
    </source>
</evidence>
<dbReference type="STRING" id="5888.A0CGT9"/>
<dbReference type="PANTHER" id="PTHR43215:SF14">
    <property type="entry name" value="RADIAL SPOKE HEAD 1 HOMOLOG"/>
    <property type="match status" value="1"/>
</dbReference>
<dbReference type="PANTHER" id="PTHR43215">
    <property type="entry name" value="RADIAL SPOKE HEAD 1 HOMOLOG"/>
    <property type="match status" value="1"/>
</dbReference>
<dbReference type="OrthoDB" id="392831at2759"/>
<reference evidence="2 3" key="1">
    <citation type="journal article" date="2006" name="Nature">
        <title>Global trends of whole-genome duplications revealed by the ciliate Paramecium tetraurelia.</title>
        <authorList>
            <consortium name="Genoscope"/>
            <person name="Aury J.-M."/>
            <person name="Jaillon O."/>
            <person name="Duret L."/>
            <person name="Noel B."/>
            <person name="Jubin C."/>
            <person name="Porcel B.M."/>
            <person name="Segurens B."/>
            <person name="Daubin V."/>
            <person name="Anthouard V."/>
            <person name="Aiach N."/>
            <person name="Arnaiz O."/>
            <person name="Billaut A."/>
            <person name="Beisson J."/>
            <person name="Blanc I."/>
            <person name="Bouhouche K."/>
            <person name="Camara F."/>
            <person name="Duharcourt S."/>
            <person name="Guigo R."/>
            <person name="Gogendeau D."/>
            <person name="Katinka M."/>
            <person name="Keller A.-M."/>
            <person name="Kissmehl R."/>
            <person name="Klotz C."/>
            <person name="Koll F."/>
            <person name="Le Moue A."/>
            <person name="Lepere C."/>
            <person name="Malinsky S."/>
            <person name="Nowacki M."/>
            <person name="Nowak J.K."/>
            <person name="Plattner H."/>
            <person name="Poulain J."/>
            <person name="Ruiz F."/>
            <person name="Serrano V."/>
            <person name="Zagulski M."/>
            <person name="Dessen P."/>
            <person name="Betermier M."/>
            <person name="Weissenbach J."/>
            <person name="Scarpelli C."/>
            <person name="Schachter V."/>
            <person name="Sperling L."/>
            <person name="Meyer E."/>
            <person name="Cohen J."/>
            <person name="Wincker P."/>
        </authorList>
    </citation>
    <scope>NUCLEOTIDE SEQUENCE [LARGE SCALE GENOMIC DNA]</scope>
    <source>
        <strain evidence="2 3">Stock d4-2</strain>
    </source>
</reference>
<keyword evidence="3" id="KW-1185">Reference proteome</keyword>
<dbReference type="AlphaFoldDB" id="A0CGT9"/>
<protein>
    <recommendedName>
        <fullName evidence="4">MORN repeat protein</fullName>
    </recommendedName>
</protein>
<dbReference type="Proteomes" id="UP000000600">
    <property type="component" value="Unassembled WGS sequence"/>
</dbReference>
<sequence>MGAQCCNNYQYPEDMEPCEDAEMKRLDPRQINIKYNYKKKQKVMNSSQTTKTQERTKQSAVTLKSGGVYQGDWIGNKREGYGILKWPDGSEYQGEWKNNKANGQGKFIYADGDFYEGQWENDKQNGQGIFQSQNGGKYEGQWKDDLQQGLGIETWEDGSRYEGYFYEGIKQGQGTYIWNDGSQYTGLWIDNKRHGQGVQVWKNGKEYQGEWFEDFMCGQGSMKWAQWMYLYRVVQQRCSKWVWNISNILDGKELRGQFQVIQAQWEREGYFQKNGQTRFGEWQEGKLMKWYDNQQEVQKENFDVLNLEDL</sequence>
<dbReference type="Pfam" id="PF02493">
    <property type="entry name" value="MORN"/>
    <property type="match status" value="7"/>
</dbReference>
<dbReference type="EMBL" id="CT868074">
    <property type="protein sequence ID" value="CAK70006.1"/>
    <property type="molecule type" value="Genomic_DNA"/>
</dbReference>
<dbReference type="RefSeq" id="XP_001437403.1">
    <property type="nucleotide sequence ID" value="XM_001437366.1"/>
</dbReference>
<keyword evidence="1" id="KW-0677">Repeat</keyword>
<dbReference type="HOGENOM" id="CLU_032017_1_3_1"/>
<dbReference type="SMART" id="SM00698">
    <property type="entry name" value="MORN"/>
    <property type="match status" value="7"/>
</dbReference>
<accession>A0CGT9</accession>